<name>A0A521AIZ6_9SPHI</name>
<dbReference type="Proteomes" id="UP000320300">
    <property type="component" value="Unassembled WGS sequence"/>
</dbReference>
<evidence type="ECO:0000313" key="3">
    <source>
        <dbReference type="Proteomes" id="UP000320300"/>
    </source>
</evidence>
<dbReference type="AlphaFoldDB" id="A0A521AIZ6"/>
<dbReference type="InterPro" id="IPR045494">
    <property type="entry name" value="DUF6436"/>
</dbReference>
<dbReference type="OrthoDB" id="8897581at2"/>
<dbReference type="EMBL" id="FXTN01000001">
    <property type="protein sequence ID" value="SMO34660.1"/>
    <property type="molecule type" value="Genomic_DNA"/>
</dbReference>
<dbReference type="RefSeq" id="WP_142526349.1">
    <property type="nucleotide sequence ID" value="NZ_CBCSJO010000002.1"/>
</dbReference>
<proteinExistence type="predicted"/>
<dbReference type="Pfam" id="PF20029">
    <property type="entry name" value="DUF6436"/>
    <property type="match status" value="1"/>
</dbReference>
<accession>A0A521AIZ6</accession>
<reference evidence="2 3" key="1">
    <citation type="submission" date="2017-05" db="EMBL/GenBank/DDBJ databases">
        <authorList>
            <person name="Varghese N."/>
            <person name="Submissions S."/>
        </authorList>
    </citation>
    <scope>NUCLEOTIDE SEQUENCE [LARGE SCALE GENOMIC DNA]</scope>
    <source>
        <strain evidence="2 3">DSM 19036</strain>
    </source>
</reference>
<evidence type="ECO:0000259" key="1">
    <source>
        <dbReference type="Pfam" id="PF20029"/>
    </source>
</evidence>
<keyword evidence="3" id="KW-1185">Reference proteome</keyword>
<dbReference type="SUPFAM" id="SSF52833">
    <property type="entry name" value="Thioredoxin-like"/>
    <property type="match status" value="1"/>
</dbReference>
<dbReference type="Gene3D" id="3.40.30.10">
    <property type="entry name" value="Glutaredoxin"/>
    <property type="match status" value="1"/>
</dbReference>
<evidence type="ECO:0000313" key="2">
    <source>
        <dbReference type="EMBL" id="SMO34660.1"/>
    </source>
</evidence>
<gene>
    <name evidence="2" type="ORF">SAMN06265348_101234</name>
</gene>
<dbReference type="InterPro" id="IPR036249">
    <property type="entry name" value="Thioredoxin-like_sf"/>
</dbReference>
<feature type="domain" description="DUF6436" evidence="1">
    <location>
        <begin position="55"/>
        <end position="172"/>
    </location>
</feature>
<organism evidence="2 3">
    <name type="scientific">Pedobacter westerhofensis</name>
    <dbReference type="NCBI Taxonomy" id="425512"/>
    <lineage>
        <taxon>Bacteria</taxon>
        <taxon>Pseudomonadati</taxon>
        <taxon>Bacteroidota</taxon>
        <taxon>Sphingobacteriia</taxon>
        <taxon>Sphingobacteriales</taxon>
        <taxon>Sphingobacteriaceae</taxon>
        <taxon>Pedobacter</taxon>
    </lineage>
</organism>
<sequence>MKKWLAIAWLTTLLAIILSFFWYNQLVYSLPTPIPAHYKTVHNGEKIRLGKGLHFDNHKPVFLHFFNPDCPCSRFNVAQFKTLVKTYHNQVNFAVVLMTAKPYTPAEIRDRFGIDVPIVTDSTIASACGVYSTPQAVVLNAENELYYRGNYNKNRYCTDEKSSYAKIAVMGILHKKTALRLDQFALKAYGCTLPNCNN</sequence>
<protein>
    <recommendedName>
        <fullName evidence="1">DUF6436 domain-containing protein</fullName>
    </recommendedName>
</protein>